<proteinExistence type="inferred from homology"/>
<dbReference type="SUPFAM" id="SSF46785">
    <property type="entry name" value="Winged helix' DNA-binding domain"/>
    <property type="match status" value="2"/>
</dbReference>
<dbReference type="PANTHER" id="PTHR34298:SF2">
    <property type="entry name" value="SEGREGATION AND CONDENSATION PROTEIN B"/>
    <property type="match status" value="1"/>
</dbReference>
<evidence type="ECO:0000256" key="2">
    <source>
        <dbReference type="ARBA" id="ARBA00022618"/>
    </source>
</evidence>
<dbReference type="InterPro" id="IPR005234">
    <property type="entry name" value="ScpB_csome_segregation"/>
</dbReference>
<evidence type="ECO:0000256" key="4">
    <source>
        <dbReference type="ARBA" id="ARBA00023306"/>
    </source>
</evidence>
<dbReference type="PANTHER" id="PTHR34298">
    <property type="entry name" value="SEGREGATION AND CONDENSATION PROTEIN B"/>
    <property type="match status" value="1"/>
</dbReference>
<comment type="similarity">
    <text evidence="5">Belongs to the ScpB family.</text>
</comment>
<comment type="caution">
    <text evidence="6">The sequence shown here is derived from an EMBL/GenBank/DDBJ whole genome shotgun (WGS) entry which is preliminary data.</text>
</comment>
<comment type="subunit">
    <text evidence="5">Homodimer. Homodimerization may be required to stabilize the binding of ScpA to the Smc head domains. Component of a cohesin-like complex composed of ScpA, ScpB and the Smc homodimer, in which ScpA and ScpB bind to the head domain of Smc. The presence of the three proteins is required for the association of the complex with DNA.</text>
</comment>
<keyword evidence="7" id="KW-1185">Reference proteome</keyword>
<dbReference type="HAMAP" id="MF_01804">
    <property type="entry name" value="ScpB"/>
    <property type="match status" value="1"/>
</dbReference>
<evidence type="ECO:0000313" key="7">
    <source>
        <dbReference type="Proteomes" id="UP001597040"/>
    </source>
</evidence>
<dbReference type="Gene3D" id="1.10.10.10">
    <property type="entry name" value="Winged helix-like DNA-binding domain superfamily/Winged helix DNA-binding domain"/>
    <property type="match status" value="2"/>
</dbReference>
<protein>
    <recommendedName>
        <fullName evidence="5">Segregation and condensation protein B</fullName>
    </recommendedName>
</protein>
<dbReference type="Pfam" id="PF04079">
    <property type="entry name" value="SMC_ScpB"/>
    <property type="match status" value="1"/>
</dbReference>
<dbReference type="PIRSF" id="PIRSF019345">
    <property type="entry name" value="ScpB"/>
    <property type="match status" value="1"/>
</dbReference>
<reference evidence="7" key="1">
    <citation type="journal article" date="2019" name="Int. J. Syst. Evol. Microbiol.">
        <title>The Global Catalogue of Microorganisms (GCM) 10K type strain sequencing project: providing services to taxonomists for standard genome sequencing and annotation.</title>
        <authorList>
            <consortium name="The Broad Institute Genomics Platform"/>
            <consortium name="The Broad Institute Genome Sequencing Center for Infectious Disease"/>
            <person name="Wu L."/>
            <person name="Ma J."/>
        </authorList>
    </citation>
    <scope>NUCLEOTIDE SEQUENCE [LARGE SCALE GENOMIC DNA]</scope>
    <source>
        <strain evidence="7">CCUG 56754</strain>
    </source>
</reference>
<evidence type="ECO:0000256" key="3">
    <source>
        <dbReference type="ARBA" id="ARBA00022829"/>
    </source>
</evidence>
<evidence type="ECO:0000313" key="6">
    <source>
        <dbReference type="EMBL" id="MFD1039237.1"/>
    </source>
</evidence>
<sequence>MEITDLKAVVEGLLFASGDEGITMKQLTKILDITETTVEHVLEELKYDYDHTDRGVMIMHSQKIYYLTTKPEHSHYFKKLMESPNASKMSQAALETLAIIAYQQPITRTEIEEIRGVKSDRPVQTLLARSLIEEVGRKEGVGRPILFGTNKDFLTFFGLTSLEELPPLPEDTADEEMEQEADLFFERFTNQIDEKTKNNG</sequence>
<evidence type="ECO:0000256" key="5">
    <source>
        <dbReference type="HAMAP-Rule" id="MF_01804"/>
    </source>
</evidence>
<dbReference type="InterPro" id="IPR036388">
    <property type="entry name" value="WH-like_DNA-bd_sf"/>
</dbReference>
<dbReference type="Proteomes" id="UP001597040">
    <property type="component" value="Unassembled WGS sequence"/>
</dbReference>
<keyword evidence="2 5" id="KW-0132">Cell division</keyword>
<gene>
    <name evidence="5 6" type="primary">scpB</name>
    <name evidence="6" type="ORF">ACFQ3N_12665</name>
</gene>
<dbReference type="RefSeq" id="WP_390362896.1">
    <property type="nucleotide sequence ID" value="NZ_JBHTKJ010000033.1"/>
</dbReference>
<keyword evidence="3 5" id="KW-0159">Chromosome partition</keyword>
<dbReference type="EMBL" id="JBHTKJ010000033">
    <property type="protein sequence ID" value="MFD1039237.1"/>
    <property type="molecule type" value="Genomic_DNA"/>
</dbReference>
<name>A0ABW3LMH8_9BACI</name>
<comment type="function">
    <text evidence="5">Participates in chromosomal partition during cell division. May act via the formation of a condensin-like complex containing Smc and ScpA that pull DNA away from mid-cell into both cell halves.</text>
</comment>
<accession>A0ABW3LMH8</accession>
<comment type="subcellular location">
    <subcellularLocation>
        <location evidence="5">Cytoplasm</location>
    </subcellularLocation>
    <text evidence="5">Associated with two foci at the outer edges of the nucleoid region in young cells, and at four foci within both cell halves in older cells.</text>
</comment>
<keyword evidence="1 5" id="KW-0963">Cytoplasm</keyword>
<organism evidence="6 7">
    <name type="scientific">Virgibacillus byunsanensis</name>
    <dbReference type="NCBI Taxonomy" id="570945"/>
    <lineage>
        <taxon>Bacteria</taxon>
        <taxon>Bacillati</taxon>
        <taxon>Bacillota</taxon>
        <taxon>Bacilli</taxon>
        <taxon>Bacillales</taxon>
        <taxon>Bacillaceae</taxon>
        <taxon>Virgibacillus</taxon>
    </lineage>
</organism>
<evidence type="ECO:0000256" key="1">
    <source>
        <dbReference type="ARBA" id="ARBA00022490"/>
    </source>
</evidence>
<dbReference type="NCBIfam" id="TIGR00281">
    <property type="entry name" value="SMC-Scp complex subunit ScpB"/>
    <property type="match status" value="1"/>
</dbReference>
<dbReference type="InterPro" id="IPR036390">
    <property type="entry name" value="WH_DNA-bd_sf"/>
</dbReference>
<keyword evidence="4 5" id="KW-0131">Cell cycle</keyword>